<dbReference type="InterPro" id="IPR005119">
    <property type="entry name" value="LysR_subst-bd"/>
</dbReference>
<evidence type="ECO:0000256" key="2">
    <source>
        <dbReference type="ARBA" id="ARBA00023015"/>
    </source>
</evidence>
<name>D5BNG0_PUNMI</name>
<dbReference type="InterPro" id="IPR036390">
    <property type="entry name" value="WH_DNA-bd_sf"/>
</dbReference>
<dbReference type="FunFam" id="1.10.10.10:FF:000001">
    <property type="entry name" value="LysR family transcriptional regulator"/>
    <property type="match status" value="1"/>
</dbReference>
<dbReference type="PROSITE" id="PS50931">
    <property type="entry name" value="HTH_LYSR"/>
    <property type="match status" value="1"/>
</dbReference>
<dbReference type="GO" id="GO:0004089">
    <property type="term" value="F:carbonate dehydratase activity"/>
    <property type="evidence" value="ECO:0007669"/>
    <property type="project" value="UniProtKB-EC"/>
</dbReference>
<dbReference type="PRINTS" id="PR00039">
    <property type="entry name" value="HTHLYSR"/>
</dbReference>
<keyword evidence="3" id="KW-0238">DNA-binding</keyword>
<evidence type="ECO:0000313" key="6">
    <source>
        <dbReference type="EMBL" id="ADE40353.1"/>
    </source>
</evidence>
<feature type="domain" description="HTH lysR-type" evidence="5">
    <location>
        <begin position="1"/>
        <end position="57"/>
    </location>
</feature>
<dbReference type="Proteomes" id="UP000007460">
    <property type="component" value="Chromosome"/>
</dbReference>
<keyword evidence="4" id="KW-0804">Transcription</keyword>
<evidence type="ECO:0000259" key="5">
    <source>
        <dbReference type="PROSITE" id="PS50931"/>
    </source>
</evidence>
<dbReference type="InterPro" id="IPR050950">
    <property type="entry name" value="HTH-type_LysR_regulators"/>
</dbReference>
<evidence type="ECO:0000256" key="3">
    <source>
        <dbReference type="ARBA" id="ARBA00023125"/>
    </source>
</evidence>
<dbReference type="SUPFAM" id="SSF46785">
    <property type="entry name" value="Winged helix' DNA-binding domain"/>
    <property type="match status" value="1"/>
</dbReference>
<dbReference type="InterPro" id="IPR000847">
    <property type="entry name" value="LysR_HTH_N"/>
</dbReference>
<dbReference type="OrthoDB" id="9775392at2"/>
<dbReference type="PANTHER" id="PTHR30419:SF31">
    <property type="entry name" value="BLR3139 PROTEIN"/>
    <property type="match status" value="1"/>
</dbReference>
<dbReference type="InterPro" id="IPR036388">
    <property type="entry name" value="WH-like_DNA-bd_sf"/>
</dbReference>
<dbReference type="GO" id="GO:0003700">
    <property type="term" value="F:DNA-binding transcription factor activity"/>
    <property type="evidence" value="ECO:0007669"/>
    <property type="project" value="InterPro"/>
</dbReference>
<dbReference type="eggNOG" id="COG0583">
    <property type="taxonomic scope" value="Bacteria"/>
</dbReference>
<dbReference type="GO" id="GO:0003677">
    <property type="term" value="F:DNA binding"/>
    <property type="evidence" value="ECO:0007669"/>
    <property type="project" value="UniProtKB-KW"/>
</dbReference>
<dbReference type="EMBL" id="CP001751">
    <property type="protein sequence ID" value="ADE40353.1"/>
    <property type="molecule type" value="Genomic_DNA"/>
</dbReference>
<evidence type="ECO:0000256" key="1">
    <source>
        <dbReference type="ARBA" id="ARBA00009437"/>
    </source>
</evidence>
<dbReference type="HOGENOM" id="CLU_039613_6_2_5"/>
<gene>
    <name evidence="6" type="ordered locus">SAR116_2110</name>
</gene>
<evidence type="ECO:0000313" key="7">
    <source>
        <dbReference type="Proteomes" id="UP000007460"/>
    </source>
</evidence>
<dbReference type="Pfam" id="PF00126">
    <property type="entry name" value="HTH_1"/>
    <property type="match status" value="1"/>
</dbReference>
<keyword evidence="7" id="KW-1185">Reference proteome</keyword>
<dbReference type="RefSeq" id="WP_013046980.1">
    <property type="nucleotide sequence ID" value="NC_014010.1"/>
</dbReference>
<proteinExistence type="inferred from homology"/>
<dbReference type="PANTHER" id="PTHR30419">
    <property type="entry name" value="HTH-TYPE TRANSCRIPTIONAL REGULATOR YBHD"/>
    <property type="match status" value="1"/>
</dbReference>
<accession>D5BNG0</accession>
<dbReference type="SUPFAM" id="SSF53850">
    <property type="entry name" value="Periplasmic binding protein-like II"/>
    <property type="match status" value="1"/>
</dbReference>
<protein>
    <submittedName>
        <fullName evidence="6">Transcriptional regulator, LysR family</fullName>
        <ecNumber evidence="6">4.2.1.1</ecNumber>
    </submittedName>
</protein>
<keyword evidence="2" id="KW-0805">Transcription regulation</keyword>
<dbReference type="Gene3D" id="3.40.190.290">
    <property type="match status" value="1"/>
</dbReference>
<sequence length="334" mass="37403">MFLKQLEYLVAVIEENHFGRAATRCNVTQPSLSNGIKQLELELGVTLFKRGRGQRLYGITAEGEKVASWGRLIIANFNALSNSIAEMQGNLHGKLSIGAMPSMSPVLPIILQRIRKAYPGLSVDVRFVGNDEIKIGLDNYSIDCAITYVEDADALGWCNVLPIFTETWGLLVPDSFEFEDVEEITWRDAAKLPFALLRQSMHERRIIDSTFTQAGCEVVPKIESESILHLMFQTQYTELCTVIPYHFTRMPGLHDGTKVLLLKDPVVRKDVGLFWVKAETEMPMSRIAVEISKELSESGELHNFLYGPKQFMPEDDDENDAAGYAAIKEAAGLD</sequence>
<dbReference type="STRING" id="488538.SAR116_2110"/>
<dbReference type="CDD" id="cd05466">
    <property type="entry name" value="PBP2_LTTR_substrate"/>
    <property type="match status" value="1"/>
</dbReference>
<organism evidence="6 7">
    <name type="scientific">Puniceispirillum marinum (strain IMCC1322)</name>
    <dbReference type="NCBI Taxonomy" id="488538"/>
    <lineage>
        <taxon>Bacteria</taxon>
        <taxon>Pseudomonadati</taxon>
        <taxon>Pseudomonadota</taxon>
        <taxon>Alphaproteobacteria</taxon>
        <taxon>Candidatus Puniceispirillales</taxon>
        <taxon>Candidatus Puniceispirillaceae</taxon>
        <taxon>Candidatus Puniceispirillum</taxon>
    </lineage>
</organism>
<dbReference type="EC" id="4.2.1.1" evidence="6"/>
<dbReference type="AlphaFoldDB" id="D5BNG0"/>
<dbReference type="Pfam" id="PF03466">
    <property type="entry name" value="LysR_substrate"/>
    <property type="match status" value="1"/>
</dbReference>
<dbReference type="GO" id="GO:0005829">
    <property type="term" value="C:cytosol"/>
    <property type="evidence" value="ECO:0007669"/>
    <property type="project" value="TreeGrafter"/>
</dbReference>
<keyword evidence="6" id="KW-0456">Lyase</keyword>
<comment type="similarity">
    <text evidence="1">Belongs to the LysR transcriptional regulatory family.</text>
</comment>
<evidence type="ECO:0000256" key="4">
    <source>
        <dbReference type="ARBA" id="ARBA00023163"/>
    </source>
</evidence>
<dbReference type="Gene3D" id="1.10.10.10">
    <property type="entry name" value="Winged helix-like DNA-binding domain superfamily/Winged helix DNA-binding domain"/>
    <property type="match status" value="1"/>
</dbReference>
<dbReference type="KEGG" id="apb:SAR116_2110"/>
<reference evidence="6 7" key="1">
    <citation type="journal article" date="2010" name="J. Bacteriol.">
        <title>Complete genome sequence of "Candidatus Puniceispirillum marinum" IMCC1322, a representative of the SAR116 clade in the Alphaproteobacteria.</title>
        <authorList>
            <person name="Oh H.M."/>
            <person name="Kwon K.K."/>
            <person name="Kang I."/>
            <person name="Kang S.G."/>
            <person name="Lee J.H."/>
            <person name="Kim S.J."/>
            <person name="Cho J.C."/>
        </authorList>
    </citation>
    <scope>NUCLEOTIDE SEQUENCE [LARGE SCALE GENOMIC DNA]</scope>
    <source>
        <strain evidence="6 7">IMCC1322</strain>
    </source>
</reference>